<comment type="caution">
    <text evidence="1">The sequence shown here is derived from an EMBL/GenBank/DDBJ whole genome shotgun (WGS) entry which is preliminary data.</text>
</comment>
<dbReference type="PANTHER" id="PTHR39189:SF1">
    <property type="entry name" value="UPF0173 METAL-DEPENDENT HYDROLASE YTKL"/>
    <property type="match status" value="1"/>
</dbReference>
<dbReference type="EMBL" id="BARS01032286">
    <property type="protein sequence ID" value="GAG27158.1"/>
    <property type="molecule type" value="Genomic_DNA"/>
</dbReference>
<feature type="non-terminal residue" evidence="1">
    <location>
        <position position="58"/>
    </location>
</feature>
<dbReference type="AlphaFoldDB" id="X0WRJ9"/>
<organism evidence="1">
    <name type="scientific">marine sediment metagenome</name>
    <dbReference type="NCBI Taxonomy" id="412755"/>
    <lineage>
        <taxon>unclassified sequences</taxon>
        <taxon>metagenomes</taxon>
        <taxon>ecological metagenomes</taxon>
    </lineage>
</organism>
<dbReference type="Gene3D" id="3.60.15.10">
    <property type="entry name" value="Ribonuclease Z/Hydroxyacylglutathione hydrolase-like"/>
    <property type="match status" value="1"/>
</dbReference>
<evidence type="ECO:0000313" key="1">
    <source>
        <dbReference type="EMBL" id="GAG27158.1"/>
    </source>
</evidence>
<dbReference type="SUPFAM" id="SSF56281">
    <property type="entry name" value="Metallo-hydrolase/oxidoreductase"/>
    <property type="match status" value="1"/>
</dbReference>
<accession>X0WRJ9</accession>
<gene>
    <name evidence="1" type="ORF">S01H1_50132</name>
</gene>
<name>X0WRJ9_9ZZZZ</name>
<sequence>MDINWLGHSCFRIRGRQATIITDPYSPDYGYSLGKPTARIVTVSHEHPGHSYTQGVSG</sequence>
<evidence type="ECO:0008006" key="2">
    <source>
        <dbReference type="Google" id="ProtNLM"/>
    </source>
</evidence>
<protein>
    <recommendedName>
        <fullName evidence="2">Metallo-beta-lactamase domain-containing protein</fullName>
    </recommendedName>
</protein>
<dbReference type="PANTHER" id="PTHR39189">
    <property type="entry name" value="UPF0173 METAL-DEPENDENT HYDROLASE YTKL"/>
    <property type="match status" value="1"/>
</dbReference>
<reference evidence="1" key="1">
    <citation type="journal article" date="2014" name="Front. Microbiol.">
        <title>High frequency of phylogenetically diverse reductive dehalogenase-homologous genes in deep subseafloor sedimentary metagenomes.</title>
        <authorList>
            <person name="Kawai M."/>
            <person name="Futagami T."/>
            <person name="Toyoda A."/>
            <person name="Takaki Y."/>
            <person name="Nishi S."/>
            <person name="Hori S."/>
            <person name="Arai W."/>
            <person name="Tsubouchi T."/>
            <person name="Morono Y."/>
            <person name="Uchiyama I."/>
            <person name="Ito T."/>
            <person name="Fujiyama A."/>
            <person name="Inagaki F."/>
            <person name="Takami H."/>
        </authorList>
    </citation>
    <scope>NUCLEOTIDE SEQUENCE</scope>
    <source>
        <strain evidence="1">Expedition CK06-06</strain>
    </source>
</reference>
<proteinExistence type="predicted"/>
<dbReference type="InterPro" id="IPR036866">
    <property type="entry name" value="RibonucZ/Hydroxyglut_hydro"/>
</dbReference>
<dbReference type="Pfam" id="PF13483">
    <property type="entry name" value="Lactamase_B_3"/>
    <property type="match status" value="1"/>
</dbReference>